<organism evidence="2">
    <name type="scientific">marine metagenome</name>
    <dbReference type="NCBI Taxonomy" id="408172"/>
    <lineage>
        <taxon>unclassified sequences</taxon>
        <taxon>metagenomes</taxon>
        <taxon>ecological metagenomes</taxon>
    </lineage>
</organism>
<dbReference type="Pfam" id="PF08241">
    <property type="entry name" value="Methyltransf_11"/>
    <property type="match status" value="1"/>
</dbReference>
<dbReference type="SUPFAM" id="SSF53335">
    <property type="entry name" value="S-adenosyl-L-methionine-dependent methyltransferases"/>
    <property type="match status" value="1"/>
</dbReference>
<dbReference type="AlphaFoldDB" id="A0A382P3Q8"/>
<proteinExistence type="predicted"/>
<dbReference type="Gene3D" id="3.40.50.150">
    <property type="entry name" value="Vaccinia Virus protein VP39"/>
    <property type="match status" value="1"/>
</dbReference>
<reference evidence="2" key="1">
    <citation type="submission" date="2018-05" db="EMBL/GenBank/DDBJ databases">
        <authorList>
            <person name="Lanie J.A."/>
            <person name="Ng W.-L."/>
            <person name="Kazmierczak K.M."/>
            <person name="Andrzejewski T.M."/>
            <person name="Davidsen T.M."/>
            <person name="Wayne K.J."/>
            <person name="Tettelin H."/>
            <person name="Glass J.I."/>
            <person name="Rusch D."/>
            <person name="Podicherti R."/>
            <person name="Tsui H.-C.T."/>
            <person name="Winkler M.E."/>
        </authorList>
    </citation>
    <scope>NUCLEOTIDE SEQUENCE</scope>
</reference>
<dbReference type="GO" id="GO:0008757">
    <property type="term" value="F:S-adenosylmethionine-dependent methyltransferase activity"/>
    <property type="evidence" value="ECO:0007669"/>
    <property type="project" value="InterPro"/>
</dbReference>
<name>A0A382P3Q8_9ZZZZ</name>
<accession>A0A382P3Q8</accession>
<sequence length="249" mass="28346">MPKLPGDISPTKLERVLYLLARLPIASPERKLRWLLDTEWVVDHLCRDYSRRVFRVVDHPKEEGTLSFVTRFVRPEDTVLDVGCGSGYLTSMLGRIVRSVRGMDISESAIDMARRDYAAGNVQFQVADALTLTDADLKDVDVVFLCHVLGFFDDPEGLLTMLVDNAGSVCIEVPDFDSTTLNIFRQRLGLELIFRGRGYVNEFDRDEMASLFESCHVAVRASEFRHGVQRYWCTREPRSPSSPSRTHSR</sequence>
<dbReference type="InterPro" id="IPR013216">
    <property type="entry name" value="Methyltransf_11"/>
</dbReference>
<dbReference type="EMBL" id="UINC01103797">
    <property type="protein sequence ID" value="SVC66461.1"/>
    <property type="molecule type" value="Genomic_DNA"/>
</dbReference>
<evidence type="ECO:0000313" key="2">
    <source>
        <dbReference type="EMBL" id="SVC66461.1"/>
    </source>
</evidence>
<dbReference type="CDD" id="cd02440">
    <property type="entry name" value="AdoMet_MTases"/>
    <property type="match status" value="1"/>
</dbReference>
<dbReference type="InterPro" id="IPR029063">
    <property type="entry name" value="SAM-dependent_MTases_sf"/>
</dbReference>
<feature type="domain" description="Methyltransferase type 11" evidence="1">
    <location>
        <begin position="80"/>
        <end position="160"/>
    </location>
</feature>
<evidence type="ECO:0000259" key="1">
    <source>
        <dbReference type="Pfam" id="PF08241"/>
    </source>
</evidence>
<gene>
    <name evidence="2" type="ORF">METZ01_LOCUS319315</name>
</gene>
<dbReference type="PANTHER" id="PTHR43861">
    <property type="entry name" value="TRANS-ACONITATE 2-METHYLTRANSFERASE-RELATED"/>
    <property type="match status" value="1"/>
</dbReference>
<protein>
    <recommendedName>
        <fullName evidence="1">Methyltransferase type 11 domain-containing protein</fullName>
    </recommendedName>
</protein>